<accession>A0A392V0N3</accession>
<organism evidence="2 3">
    <name type="scientific">Trifolium medium</name>
    <dbReference type="NCBI Taxonomy" id="97028"/>
    <lineage>
        <taxon>Eukaryota</taxon>
        <taxon>Viridiplantae</taxon>
        <taxon>Streptophyta</taxon>
        <taxon>Embryophyta</taxon>
        <taxon>Tracheophyta</taxon>
        <taxon>Spermatophyta</taxon>
        <taxon>Magnoliopsida</taxon>
        <taxon>eudicotyledons</taxon>
        <taxon>Gunneridae</taxon>
        <taxon>Pentapetalae</taxon>
        <taxon>rosids</taxon>
        <taxon>fabids</taxon>
        <taxon>Fabales</taxon>
        <taxon>Fabaceae</taxon>
        <taxon>Papilionoideae</taxon>
        <taxon>50 kb inversion clade</taxon>
        <taxon>NPAAA clade</taxon>
        <taxon>Hologalegina</taxon>
        <taxon>IRL clade</taxon>
        <taxon>Trifolieae</taxon>
        <taxon>Trifolium</taxon>
    </lineage>
</organism>
<dbReference type="Proteomes" id="UP000265520">
    <property type="component" value="Unassembled WGS sequence"/>
</dbReference>
<proteinExistence type="predicted"/>
<feature type="non-terminal residue" evidence="2">
    <location>
        <position position="66"/>
    </location>
</feature>
<keyword evidence="3" id="KW-1185">Reference proteome</keyword>
<feature type="region of interest" description="Disordered" evidence="1">
    <location>
        <begin position="1"/>
        <end position="39"/>
    </location>
</feature>
<protein>
    <submittedName>
        <fullName evidence="2">Uncharacterized protein</fullName>
    </submittedName>
</protein>
<evidence type="ECO:0000313" key="3">
    <source>
        <dbReference type="Proteomes" id="UP000265520"/>
    </source>
</evidence>
<feature type="compositionally biased region" description="Basic residues" evidence="1">
    <location>
        <begin position="21"/>
        <end position="35"/>
    </location>
</feature>
<evidence type="ECO:0000313" key="2">
    <source>
        <dbReference type="EMBL" id="MCI81864.1"/>
    </source>
</evidence>
<reference evidence="2 3" key="1">
    <citation type="journal article" date="2018" name="Front. Plant Sci.">
        <title>Red Clover (Trifolium pratense) and Zigzag Clover (T. medium) - A Picture of Genomic Similarities and Differences.</title>
        <authorList>
            <person name="Dluhosova J."/>
            <person name="Istvanek J."/>
            <person name="Nedelnik J."/>
            <person name="Repkova J."/>
        </authorList>
    </citation>
    <scope>NUCLEOTIDE SEQUENCE [LARGE SCALE GENOMIC DNA]</scope>
    <source>
        <strain evidence="3">cv. 10/8</strain>
        <tissue evidence="2">Leaf</tissue>
    </source>
</reference>
<dbReference type="EMBL" id="LXQA011029556">
    <property type="protein sequence ID" value="MCI81864.1"/>
    <property type="molecule type" value="Genomic_DNA"/>
</dbReference>
<evidence type="ECO:0000256" key="1">
    <source>
        <dbReference type="SAM" id="MobiDB-lite"/>
    </source>
</evidence>
<dbReference type="AlphaFoldDB" id="A0A392V0N3"/>
<name>A0A392V0N3_9FABA</name>
<comment type="caution">
    <text evidence="2">The sequence shown here is derived from an EMBL/GenBank/DDBJ whole genome shotgun (WGS) entry which is preliminary data.</text>
</comment>
<sequence>MHSRPRRRFLASGEIAIPQNRHNHKSAHQAPKSHPRQNFQKHLGIGHQNFAPGAISFALGDFSRTK</sequence>